<evidence type="ECO:0000256" key="1">
    <source>
        <dbReference type="ARBA" id="ARBA00022723"/>
    </source>
</evidence>
<feature type="domain" description="LIM zinc-binding" evidence="7">
    <location>
        <begin position="631"/>
        <end position="696"/>
    </location>
</feature>
<feature type="compositionally biased region" description="Low complexity" evidence="6">
    <location>
        <begin position="187"/>
        <end position="207"/>
    </location>
</feature>
<dbReference type="Proteomes" id="UP000774326">
    <property type="component" value="Unassembled WGS sequence"/>
</dbReference>
<dbReference type="PROSITE" id="PS50023">
    <property type="entry name" value="LIM_DOMAIN_2"/>
    <property type="match status" value="2"/>
</dbReference>
<feature type="region of interest" description="Disordered" evidence="6">
    <location>
        <begin position="1"/>
        <end position="61"/>
    </location>
</feature>
<feature type="compositionally biased region" description="Basic residues" evidence="6">
    <location>
        <begin position="168"/>
        <end position="179"/>
    </location>
</feature>
<dbReference type="PANTHER" id="PTHR24205">
    <property type="entry name" value="FOUR AND A HALF LIM DOMAINS PROTEIN"/>
    <property type="match status" value="1"/>
</dbReference>
<dbReference type="PROSITE" id="PS50238">
    <property type="entry name" value="RHOGAP"/>
    <property type="match status" value="1"/>
</dbReference>
<reference evidence="9" key="2">
    <citation type="submission" date="2021-01" db="EMBL/GenBank/DDBJ databases">
        <authorList>
            <person name="Schikora-Tamarit M.A."/>
        </authorList>
    </citation>
    <scope>NUCLEOTIDE SEQUENCE</scope>
    <source>
        <strain evidence="9">CBS2887</strain>
    </source>
</reference>
<dbReference type="SUPFAM" id="SSF48350">
    <property type="entry name" value="GTPase activation domain, GAP"/>
    <property type="match status" value="1"/>
</dbReference>
<protein>
    <submittedName>
        <fullName evidence="9">Uncharacterized protein</fullName>
    </submittedName>
</protein>
<dbReference type="Pfam" id="PF00412">
    <property type="entry name" value="LIM"/>
    <property type="match status" value="3"/>
</dbReference>
<keyword evidence="1 5" id="KW-0479">Metal-binding</keyword>
<dbReference type="GO" id="GO:0005634">
    <property type="term" value="C:nucleus"/>
    <property type="evidence" value="ECO:0007669"/>
    <property type="project" value="TreeGrafter"/>
</dbReference>
<dbReference type="InterPro" id="IPR000198">
    <property type="entry name" value="RhoGAP_dom"/>
</dbReference>
<feature type="domain" description="Rho-GAP" evidence="8">
    <location>
        <begin position="972"/>
        <end position="1210"/>
    </location>
</feature>
<evidence type="ECO:0000313" key="10">
    <source>
        <dbReference type="Proteomes" id="UP000774326"/>
    </source>
</evidence>
<dbReference type="SUPFAM" id="SSF57716">
    <property type="entry name" value="Glucocorticoid receptor-like (DNA-binding domain)"/>
    <property type="match status" value="2"/>
</dbReference>
<evidence type="ECO:0000256" key="5">
    <source>
        <dbReference type="PROSITE-ProRule" id="PRU00125"/>
    </source>
</evidence>
<evidence type="ECO:0000256" key="2">
    <source>
        <dbReference type="ARBA" id="ARBA00022737"/>
    </source>
</evidence>
<feature type="compositionally biased region" description="Low complexity" evidence="6">
    <location>
        <begin position="29"/>
        <end position="41"/>
    </location>
</feature>
<dbReference type="Gene3D" id="2.10.110.10">
    <property type="entry name" value="Cysteine Rich Protein"/>
    <property type="match status" value="3"/>
</dbReference>
<dbReference type="GO" id="GO:0030695">
    <property type="term" value="F:GTPase regulator activity"/>
    <property type="evidence" value="ECO:0007669"/>
    <property type="project" value="UniProtKB-ARBA"/>
</dbReference>
<dbReference type="Gene3D" id="1.10.555.10">
    <property type="entry name" value="Rho GTPase activation protein"/>
    <property type="match status" value="1"/>
</dbReference>
<dbReference type="GO" id="GO:0046872">
    <property type="term" value="F:metal ion binding"/>
    <property type="evidence" value="ECO:0007669"/>
    <property type="project" value="UniProtKB-KW"/>
</dbReference>
<dbReference type="PANTHER" id="PTHR24205:SF16">
    <property type="entry name" value="GH01042P-RELATED"/>
    <property type="match status" value="1"/>
</dbReference>
<dbReference type="EMBL" id="JAEUBG010004644">
    <property type="protein sequence ID" value="KAH3680970.1"/>
    <property type="molecule type" value="Genomic_DNA"/>
</dbReference>
<evidence type="ECO:0000259" key="7">
    <source>
        <dbReference type="PROSITE" id="PS50023"/>
    </source>
</evidence>
<evidence type="ECO:0000259" key="8">
    <source>
        <dbReference type="PROSITE" id="PS50238"/>
    </source>
</evidence>
<accession>A0A9P8Q0K8</accession>
<evidence type="ECO:0000256" key="3">
    <source>
        <dbReference type="ARBA" id="ARBA00022833"/>
    </source>
</evidence>
<dbReference type="InterPro" id="IPR008936">
    <property type="entry name" value="Rho_GTPase_activation_prot"/>
</dbReference>
<dbReference type="SMART" id="SM00132">
    <property type="entry name" value="LIM"/>
    <property type="match status" value="3"/>
</dbReference>
<evidence type="ECO:0000256" key="4">
    <source>
        <dbReference type="ARBA" id="ARBA00023038"/>
    </source>
</evidence>
<evidence type="ECO:0000256" key="6">
    <source>
        <dbReference type="SAM" id="MobiDB-lite"/>
    </source>
</evidence>
<keyword evidence="4 5" id="KW-0440">LIM domain</keyword>
<sequence>MSRYGDSLGSDFNIPGSFSSPKQRHKQLSKQLQLSPQLNSSDFSPAFTPNKNQLSPFHKQVPSSTDLAYQVQRNQRLEIQTQIPVTPIQFQKSRDVTSNSSQRHRSTKSQPINGSPLDSQVSSGAFQSPSAAHKRDNSMGSQRYLQYIPPSSAGSSLGKSQGGDHLHQHAHKHSHFHPFQHHERQPSTTRDTAAKSTSTKTSNMSDSLRGSEATTALTSMKGLSSVSKPISPLPSPNSVCAKCQQPITTKSVRALGKRYHLQCFGCHDCDTPFLKKYFPFEVTSGEQIPLCEEHFYKRRGLLCCVCDKILNSTHYTIFGRKYDVEHFCCSICKKRFDTEEEFFNHDGSLYCHYHFSKFFVDRCEGCEFAILKQYVEIFRGGKNQKWHVECYMINKLWNIQITPRSIGITQYFDRVEPTPENIQNSKDINPSPEELLLMEQKSSRKILEIWKVLLDFEGKTAGCISDMLQYATFNDQQKALQATTRLVLKIECLFKALEALHRLGIQTDSEQLGSNPTTPTSPIKSPYQMLKREPRNLSAKIMVYLSILRNGSKPNSSKTETAKQDMILSAATGLAHYLKLLIRNGLHNALQFDKLSSSSNALDKFLREVSNHTRVPDDVFECLDVTIEASELCFACHKNIESECLQYKGNRWHIDCLKCSSCEKHLSNYNDVLDASFDERRDLVLCGQCSVNVPEAKDGFKIVSKLLQLIYLLKIAIIRSKVTFENSAKNRSSPTSDTEANGNEGYIKSVNEIQRLKSTRQNEDISTNSNEALGTSVRKSFIMESSDLTKDDLLKHRITIEDEPLSNTSLSKGSFKRAANFITTQKVLTLDDISRIVAAEHARELRPHTYKYHDPHQDAPGTISKDIRSKSNSLMRGAPSIHNSIEATKTPNNGASSKDTKYYSELTDNEKFVLSHGSVVLMKLLIQKFNIKLDVDYNKLIELKKQPSFWDKLRGIGSDKKSTPPLVKVFGSELKDLSSKTGVESSQSNSPSKIKIPMVIEDLLTALYQKDMSIEGIFRKNGDLKKLKELIAQVDSDPSKVPNLLNENPIQLSALLKKFLREMPTPLLTFNLYELWIQSQKLENESIKSTFIELIYSLLPGTHRDLAEVLLFFFMWASSFAHLDETNGSKMDIHNLATVLSPNILYADPTLSVTSAPNSSSLSKGSGSSSSASTNPAQTYMDAFKGNEGENYYLAIEVVDYLISHNEELAVVPTYLLQLCSAYFTENVPAVSNFDKVTSKDLFQWIEGYFEGKDIIDIVRINGSGEDTDKVSEGDDGEKSNNLSVIKESNSVSLETDIEN</sequence>
<keyword evidence="2" id="KW-0677">Repeat</keyword>
<dbReference type="PROSITE" id="PS00478">
    <property type="entry name" value="LIM_DOMAIN_1"/>
    <property type="match status" value="2"/>
</dbReference>
<dbReference type="GO" id="GO:0007165">
    <property type="term" value="P:signal transduction"/>
    <property type="evidence" value="ECO:0007669"/>
    <property type="project" value="InterPro"/>
</dbReference>
<proteinExistence type="predicted"/>
<dbReference type="InterPro" id="IPR001781">
    <property type="entry name" value="Znf_LIM"/>
</dbReference>
<dbReference type="GO" id="GO:0003712">
    <property type="term" value="F:transcription coregulator activity"/>
    <property type="evidence" value="ECO:0007669"/>
    <property type="project" value="TreeGrafter"/>
</dbReference>
<gene>
    <name evidence="9" type="ORF">WICPIJ_008055</name>
</gene>
<keyword evidence="3 5" id="KW-0862">Zinc</keyword>
<dbReference type="OrthoDB" id="20689at2759"/>
<feature type="compositionally biased region" description="Polar residues" evidence="6">
    <location>
        <begin position="86"/>
        <end position="101"/>
    </location>
</feature>
<feature type="compositionally biased region" description="Polar residues" evidence="6">
    <location>
        <begin position="47"/>
        <end position="61"/>
    </location>
</feature>
<keyword evidence="10" id="KW-1185">Reference proteome</keyword>
<comment type="caution">
    <text evidence="9">The sequence shown here is derived from an EMBL/GenBank/DDBJ whole genome shotgun (WGS) entry which is preliminary data.</text>
</comment>
<evidence type="ECO:0000313" key="9">
    <source>
        <dbReference type="EMBL" id="KAH3680970.1"/>
    </source>
</evidence>
<feature type="compositionally biased region" description="Polar residues" evidence="6">
    <location>
        <begin position="108"/>
        <end position="130"/>
    </location>
</feature>
<dbReference type="SMART" id="SM00324">
    <property type="entry name" value="RhoGAP"/>
    <property type="match status" value="1"/>
</dbReference>
<name>A0A9P8Q0K8_WICPI</name>
<feature type="domain" description="LIM zinc-binding" evidence="7">
    <location>
        <begin position="238"/>
        <end position="301"/>
    </location>
</feature>
<organism evidence="9 10">
    <name type="scientific">Wickerhamomyces pijperi</name>
    <name type="common">Yeast</name>
    <name type="synonym">Pichia pijperi</name>
    <dbReference type="NCBI Taxonomy" id="599730"/>
    <lineage>
        <taxon>Eukaryota</taxon>
        <taxon>Fungi</taxon>
        <taxon>Dikarya</taxon>
        <taxon>Ascomycota</taxon>
        <taxon>Saccharomycotina</taxon>
        <taxon>Saccharomycetes</taxon>
        <taxon>Phaffomycetales</taxon>
        <taxon>Wickerhamomycetaceae</taxon>
        <taxon>Wickerhamomyces</taxon>
    </lineage>
</organism>
<reference evidence="9" key="1">
    <citation type="journal article" date="2021" name="Open Biol.">
        <title>Shared evolutionary footprints suggest mitochondrial oxidative damage underlies multiple complex I losses in fungi.</title>
        <authorList>
            <person name="Schikora-Tamarit M.A."/>
            <person name="Marcet-Houben M."/>
            <person name="Nosek J."/>
            <person name="Gabaldon T."/>
        </authorList>
    </citation>
    <scope>NUCLEOTIDE SEQUENCE</scope>
    <source>
        <strain evidence="9">CBS2887</strain>
    </source>
</reference>
<feature type="region of interest" description="Disordered" evidence="6">
    <location>
        <begin position="86"/>
        <end position="211"/>
    </location>
</feature>
<dbReference type="Pfam" id="PF00620">
    <property type="entry name" value="RhoGAP"/>
    <property type="match status" value="1"/>
</dbReference>